<dbReference type="AlphaFoldDB" id="A0A0C2XV33"/>
<reference evidence="4" key="2">
    <citation type="submission" date="2015-01" db="EMBL/GenBank/DDBJ databases">
        <title>Evolutionary Origins and Diversification of the Mycorrhizal Mutualists.</title>
        <authorList>
            <consortium name="DOE Joint Genome Institute"/>
            <consortium name="Mycorrhizal Genomics Consortium"/>
            <person name="Kohler A."/>
            <person name="Kuo A."/>
            <person name="Nagy L.G."/>
            <person name="Floudas D."/>
            <person name="Copeland A."/>
            <person name="Barry K.W."/>
            <person name="Cichocki N."/>
            <person name="Veneault-Fourrey C."/>
            <person name="LaButti K."/>
            <person name="Lindquist E.A."/>
            <person name="Lipzen A."/>
            <person name="Lundell T."/>
            <person name="Morin E."/>
            <person name="Murat C."/>
            <person name="Riley R."/>
            <person name="Ohm R."/>
            <person name="Sun H."/>
            <person name="Tunlid A."/>
            <person name="Henrissat B."/>
            <person name="Grigoriev I.V."/>
            <person name="Hibbett D.S."/>
            <person name="Martin F."/>
        </authorList>
    </citation>
    <scope>NUCLEOTIDE SEQUENCE [LARGE SCALE GENOMIC DNA]</scope>
    <source>
        <strain evidence="4">MAFF 305830</strain>
    </source>
</reference>
<dbReference type="HOGENOM" id="CLU_066067_0_0_1"/>
<reference evidence="3 4" key="1">
    <citation type="submission" date="2014-04" db="EMBL/GenBank/DDBJ databases">
        <authorList>
            <consortium name="DOE Joint Genome Institute"/>
            <person name="Kuo A."/>
            <person name="Zuccaro A."/>
            <person name="Kohler A."/>
            <person name="Nagy L.G."/>
            <person name="Floudas D."/>
            <person name="Copeland A."/>
            <person name="Barry K.W."/>
            <person name="Cichocki N."/>
            <person name="Veneault-Fourrey C."/>
            <person name="LaButti K."/>
            <person name="Lindquist E.A."/>
            <person name="Lipzen A."/>
            <person name="Lundell T."/>
            <person name="Morin E."/>
            <person name="Murat C."/>
            <person name="Sun H."/>
            <person name="Tunlid A."/>
            <person name="Henrissat B."/>
            <person name="Grigoriev I.V."/>
            <person name="Hibbett D.S."/>
            <person name="Martin F."/>
            <person name="Nordberg H.P."/>
            <person name="Cantor M.N."/>
            <person name="Hua S.X."/>
        </authorList>
    </citation>
    <scope>NUCLEOTIDE SEQUENCE [LARGE SCALE GENOMIC DNA]</scope>
    <source>
        <strain evidence="3 4">MAFF 305830</strain>
    </source>
</reference>
<dbReference type="Proteomes" id="UP000054097">
    <property type="component" value="Unassembled WGS sequence"/>
</dbReference>
<feature type="transmembrane region" description="Helical" evidence="1">
    <location>
        <begin position="213"/>
        <end position="233"/>
    </location>
</feature>
<dbReference type="InterPro" id="IPR045340">
    <property type="entry name" value="DUF6533"/>
</dbReference>
<feature type="transmembrane region" description="Helical" evidence="1">
    <location>
        <begin position="180"/>
        <end position="201"/>
    </location>
</feature>
<keyword evidence="4" id="KW-1185">Reference proteome</keyword>
<evidence type="ECO:0000256" key="1">
    <source>
        <dbReference type="SAM" id="Phobius"/>
    </source>
</evidence>
<name>A0A0C2XV33_SERVB</name>
<protein>
    <recommendedName>
        <fullName evidence="2">DUF6533 domain-containing protein</fullName>
    </recommendedName>
</protein>
<feature type="transmembrane region" description="Helical" evidence="1">
    <location>
        <begin position="239"/>
        <end position="259"/>
    </location>
</feature>
<dbReference type="OrthoDB" id="3354157at2759"/>
<evidence type="ECO:0000259" key="2">
    <source>
        <dbReference type="Pfam" id="PF20151"/>
    </source>
</evidence>
<dbReference type="Pfam" id="PF20151">
    <property type="entry name" value="DUF6533"/>
    <property type="match status" value="1"/>
</dbReference>
<dbReference type="EMBL" id="KN824279">
    <property type="protein sequence ID" value="KIM32747.1"/>
    <property type="molecule type" value="Genomic_DNA"/>
</dbReference>
<feature type="transmembrane region" description="Helical" evidence="1">
    <location>
        <begin position="58"/>
        <end position="75"/>
    </location>
</feature>
<keyword evidence="1" id="KW-0812">Transmembrane</keyword>
<evidence type="ECO:0000313" key="4">
    <source>
        <dbReference type="Proteomes" id="UP000054097"/>
    </source>
</evidence>
<gene>
    <name evidence="3" type="ORF">M408DRAFT_326491</name>
</gene>
<feature type="domain" description="DUF6533" evidence="2">
    <location>
        <begin position="22"/>
        <end position="67"/>
    </location>
</feature>
<dbReference type="STRING" id="933852.A0A0C2XV33"/>
<proteinExistence type="predicted"/>
<keyword evidence="1" id="KW-1133">Transmembrane helix</keyword>
<sequence>MSSEMSIDDLVGLLSGVHTNRYTNMAAMAIFLYDITLTFGMEVEYVWSRPLFNLQTILYIYNRYIHLLSFLFSIYKLAEFHPDFSDAFCQFQVDFVGHLLANIAWTGILTLRVRALWLRKSVMIWVIYACYVGFMGAFVILASLSNVQLQQTMHYVPIARTCIPLVLPHLMKPVPLAPSIYELFLTVLTVVKAMDFAGGASSPQLYRVLLRDGVAYFLISSTISVVNVIYWFSAPSPQVTLLLNLYSAMMSTLIARLVLHLKVAHQDGVQQNVVNSTHGEVGSGNETTRRRLQSVHDRRSRLVPAVHVETNVVTFQDLKGDEYSNGEIWDHECGGPQIPLKRMSD</sequence>
<feature type="transmembrane region" description="Helical" evidence="1">
    <location>
        <begin position="95"/>
        <end position="113"/>
    </location>
</feature>
<feature type="transmembrane region" description="Helical" evidence="1">
    <location>
        <begin position="25"/>
        <end position="46"/>
    </location>
</feature>
<evidence type="ECO:0000313" key="3">
    <source>
        <dbReference type="EMBL" id="KIM32747.1"/>
    </source>
</evidence>
<accession>A0A0C2XV33</accession>
<feature type="transmembrane region" description="Helical" evidence="1">
    <location>
        <begin position="125"/>
        <end position="144"/>
    </location>
</feature>
<organism evidence="3 4">
    <name type="scientific">Serendipita vermifera MAFF 305830</name>
    <dbReference type="NCBI Taxonomy" id="933852"/>
    <lineage>
        <taxon>Eukaryota</taxon>
        <taxon>Fungi</taxon>
        <taxon>Dikarya</taxon>
        <taxon>Basidiomycota</taxon>
        <taxon>Agaricomycotina</taxon>
        <taxon>Agaricomycetes</taxon>
        <taxon>Sebacinales</taxon>
        <taxon>Serendipitaceae</taxon>
        <taxon>Serendipita</taxon>
    </lineage>
</organism>
<keyword evidence="1" id="KW-0472">Membrane</keyword>